<accession>A0ABR3UHI5</accession>
<dbReference type="EMBL" id="JBHGVX010000005">
    <property type="protein sequence ID" value="KAL1795440.1"/>
    <property type="molecule type" value="Genomic_DNA"/>
</dbReference>
<reference evidence="2 3" key="1">
    <citation type="submission" date="2024-09" db="EMBL/GenBank/DDBJ databases">
        <title>T2T genomes of carrot and Alternaria dauci and their utility for understanding host-pathogen interaction during carrot leaf blight disease.</title>
        <authorList>
            <person name="Liu W."/>
            <person name="Xu S."/>
            <person name="Ou C."/>
            <person name="Liu X."/>
            <person name="Zhuang F."/>
            <person name="Deng X.W."/>
        </authorList>
    </citation>
    <scope>NUCLEOTIDE SEQUENCE [LARGE SCALE GENOMIC DNA]</scope>
    <source>
        <strain evidence="2 3">A2016</strain>
    </source>
</reference>
<name>A0ABR3UHI5_9PLEO</name>
<keyword evidence="3" id="KW-1185">Reference proteome</keyword>
<evidence type="ECO:0000313" key="3">
    <source>
        <dbReference type="Proteomes" id="UP001578633"/>
    </source>
</evidence>
<evidence type="ECO:0000256" key="1">
    <source>
        <dbReference type="SAM" id="MobiDB-lite"/>
    </source>
</evidence>
<comment type="caution">
    <text evidence="2">The sequence shown here is derived from an EMBL/GenBank/DDBJ whole genome shotgun (WGS) entry which is preliminary data.</text>
</comment>
<organism evidence="2 3">
    <name type="scientific">Alternaria dauci</name>
    <dbReference type="NCBI Taxonomy" id="48095"/>
    <lineage>
        <taxon>Eukaryota</taxon>
        <taxon>Fungi</taxon>
        <taxon>Dikarya</taxon>
        <taxon>Ascomycota</taxon>
        <taxon>Pezizomycotina</taxon>
        <taxon>Dothideomycetes</taxon>
        <taxon>Pleosporomycetidae</taxon>
        <taxon>Pleosporales</taxon>
        <taxon>Pleosporineae</taxon>
        <taxon>Pleosporaceae</taxon>
        <taxon>Alternaria</taxon>
        <taxon>Alternaria sect. Porri</taxon>
    </lineage>
</organism>
<sequence length="74" mass="7972">MPHRPGSETIVAGGASTEPGKRSCGHVIPNALKSGCLTWLIQRAPRSSYMARAIRQTLSDCLFLDSNPIAHNAR</sequence>
<gene>
    <name evidence="2" type="ORF">ACET3X_005664</name>
</gene>
<evidence type="ECO:0000313" key="2">
    <source>
        <dbReference type="EMBL" id="KAL1795440.1"/>
    </source>
</evidence>
<proteinExistence type="predicted"/>
<protein>
    <submittedName>
        <fullName evidence="2">Uncharacterized protein</fullName>
    </submittedName>
</protein>
<dbReference type="Proteomes" id="UP001578633">
    <property type="component" value="Chromosome 5"/>
</dbReference>
<feature type="region of interest" description="Disordered" evidence="1">
    <location>
        <begin position="1"/>
        <end position="22"/>
    </location>
</feature>
<dbReference type="GeneID" id="96085986"/>
<dbReference type="RefSeq" id="XP_069306024.1">
    <property type="nucleotide sequence ID" value="XM_069452138.1"/>
</dbReference>